<accession>A0ABM1MIS3</accession>
<feature type="chain" id="PRO_5046492430" evidence="2">
    <location>
        <begin position="17"/>
        <end position="147"/>
    </location>
</feature>
<gene>
    <name evidence="4" type="primary">LOC108561166</name>
</gene>
<sequence>MKCVALLVCILAICLADFETDLNFIKICNQTSPISLRTMNEVLIYKKLSKSKSSNNFKCFLHCLFTQYGWMDEEGGFELHEMRALLEESGTIQAPVLEYIMYTCTAIKSVDRCERAFLFTECFWAKTSEDNGEEDQFFYSLDENPKK</sequence>
<dbReference type="SUPFAM" id="SSF47565">
    <property type="entry name" value="Insect pheromone/odorant-binding proteins"/>
    <property type="match status" value="1"/>
</dbReference>
<name>A0ABM1MIS3_NICVS</name>
<reference evidence="4" key="1">
    <citation type="submission" date="2025-08" db="UniProtKB">
        <authorList>
            <consortium name="RefSeq"/>
        </authorList>
    </citation>
    <scope>IDENTIFICATION</scope>
    <source>
        <tissue evidence="4">Whole Larva</tissue>
    </source>
</reference>
<dbReference type="PANTHER" id="PTHR11857">
    <property type="entry name" value="ODORANT BINDING PROTEIN-RELATED"/>
    <property type="match status" value="1"/>
</dbReference>
<dbReference type="Gene3D" id="1.10.238.20">
    <property type="entry name" value="Pheromone/general odorant binding protein domain"/>
    <property type="match status" value="1"/>
</dbReference>
<dbReference type="Proteomes" id="UP000695000">
    <property type="component" value="Unplaced"/>
</dbReference>
<protein>
    <submittedName>
        <fullName evidence="4">Uncharacterized protein LOC108561166</fullName>
    </submittedName>
</protein>
<organism evidence="3 4">
    <name type="scientific">Nicrophorus vespilloides</name>
    <name type="common">Boreal carrion beetle</name>
    <dbReference type="NCBI Taxonomy" id="110193"/>
    <lineage>
        <taxon>Eukaryota</taxon>
        <taxon>Metazoa</taxon>
        <taxon>Ecdysozoa</taxon>
        <taxon>Arthropoda</taxon>
        <taxon>Hexapoda</taxon>
        <taxon>Insecta</taxon>
        <taxon>Pterygota</taxon>
        <taxon>Neoptera</taxon>
        <taxon>Endopterygota</taxon>
        <taxon>Coleoptera</taxon>
        <taxon>Polyphaga</taxon>
        <taxon>Staphyliniformia</taxon>
        <taxon>Silphidae</taxon>
        <taxon>Nicrophorinae</taxon>
        <taxon>Nicrophorus</taxon>
    </lineage>
</organism>
<dbReference type="Pfam" id="PF01395">
    <property type="entry name" value="PBP_GOBP"/>
    <property type="match status" value="1"/>
</dbReference>
<feature type="signal peptide" evidence="2">
    <location>
        <begin position="1"/>
        <end position="16"/>
    </location>
</feature>
<dbReference type="GeneID" id="108561166"/>
<evidence type="ECO:0000256" key="2">
    <source>
        <dbReference type="SAM" id="SignalP"/>
    </source>
</evidence>
<dbReference type="InterPro" id="IPR036728">
    <property type="entry name" value="PBP_GOBP_sf"/>
</dbReference>
<dbReference type="InterPro" id="IPR006170">
    <property type="entry name" value="PBP/GOBP"/>
</dbReference>
<dbReference type="RefSeq" id="XP_017774473.1">
    <property type="nucleotide sequence ID" value="XM_017918984.1"/>
</dbReference>
<evidence type="ECO:0000313" key="3">
    <source>
        <dbReference type="Proteomes" id="UP000695000"/>
    </source>
</evidence>
<evidence type="ECO:0000313" key="4">
    <source>
        <dbReference type="RefSeq" id="XP_017774473.1"/>
    </source>
</evidence>
<dbReference type="CDD" id="cd23992">
    <property type="entry name" value="PBP_GOBP"/>
    <property type="match status" value="1"/>
</dbReference>
<proteinExistence type="predicted"/>
<evidence type="ECO:0000256" key="1">
    <source>
        <dbReference type="ARBA" id="ARBA00022729"/>
    </source>
</evidence>
<dbReference type="PANTHER" id="PTHR11857:SF48">
    <property type="entry name" value="GENERAL ODORANT-BINDING PROTEIN 57C-RELATED"/>
    <property type="match status" value="1"/>
</dbReference>
<keyword evidence="3" id="KW-1185">Reference proteome</keyword>
<dbReference type="SMART" id="SM00708">
    <property type="entry name" value="PhBP"/>
    <property type="match status" value="1"/>
</dbReference>
<keyword evidence="1 2" id="KW-0732">Signal</keyword>